<dbReference type="PROSITE" id="PS51257">
    <property type="entry name" value="PROKAR_LIPOPROTEIN"/>
    <property type="match status" value="1"/>
</dbReference>
<sequence>MRTLKNSIIVAGLAMTFLTGCFTTQDGKSNFTMIPGRSDAFQLRPDWPPTQAM</sequence>
<organism evidence="1">
    <name type="scientific">marine metagenome</name>
    <dbReference type="NCBI Taxonomy" id="408172"/>
    <lineage>
        <taxon>unclassified sequences</taxon>
        <taxon>metagenomes</taxon>
        <taxon>ecological metagenomes</taxon>
    </lineage>
</organism>
<proteinExistence type="predicted"/>
<dbReference type="AlphaFoldDB" id="A0A382P6E6"/>
<gene>
    <name evidence="1" type="ORF">METZ01_LOCUS320255</name>
</gene>
<name>A0A382P6E6_9ZZZZ</name>
<accession>A0A382P6E6</accession>
<feature type="non-terminal residue" evidence="1">
    <location>
        <position position="53"/>
    </location>
</feature>
<protein>
    <submittedName>
        <fullName evidence="1">Uncharacterized protein</fullName>
    </submittedName>
</protein>
<evidence type="ECO:0000313" key="1">
    <source>
        <dbReference type="EMBL" id="SVC67401.1"/>
    </source>
</evidence>
<reference evidence="1" key="1">
    <citation type="submission" date="2018-05" db="EMBL/GenBank/DDBJ databases">
        <authorList>
            <person name="Lanie J.A."/>
            <person name="Ng W.-L."/>
            <person name="Kazmierczak K.M."/>
            <person name="Andrzejewski T.M."/>
            <person name="Davidsen T.M."/>
            <person name="Wayne K.J."/>
            <person name="Tettelin H."/>
            <person name="Glass J.I."/>
            <person name="Rusch D."/>
            <person name="Podicherti R."/>
            <person name="Tsui H.-C.T."/>
            <person name="Winkler M.E."/>
        </authorList>
    </citation>
    <scope>NUCLEOTIDE SEQUENCE</scope>
</reference>
<dbReference type="EMBL" id="UINC01104336">
    <property type="protein sequence ID" value="SVC67401.1"/>
    <property type="molecule type" value="Genomic_DNA"/>
</dbReference>